<protein>
    <submittedName>
        <fullName evidence="2">Uncharacterized membrane protein YhaH, DUF805 family</fullName>
    </submittedName>
</protein>
<organism evidence="2 3">
    <name type="scientific">Flavobacterium johnsoniae</name>
    <name type="common">Cytophaga johnsonae</name>
    <dbReference type="NCBI Taxonomy" id="986"/>
    <lineage>
        <taxon>Bacteria</taxon>
        <taxon>Pseudomonadati</taxon>
        <taxon>Bacteroidota</taxon>
        <taxon>Flavobacteriia</taxon>
        <taxon>Flavobacteriales</taxon>
        <taxon>Flavobacteriaceae</taxon>
        <taxon>Flavobacterium</taxon>
    </lineage>
</organism>
<name>A0A1M5SIS3_FLAJO</name>
<dbReference type="Proteomes" id="UP000184112">
    <property type="component" value="Unassembled WGS sequence"/>
</dbReference>
<proteinExistence type="predicted"/>
<evidence type="ECO:0000313" key="3">
    <source>
        <dbReference type="Proteomes" id="UP000184112"/>
    </source>
</evidence>
<sequence>MRFLKNIFFFSASFSGKAGRIEYGFYLLFNILSGSLAFDLSKKVNLNNERILYLFYDCLIILFVFVPMQAVTTRRLRDLKANPTFIIFNFIPVLNLAFISFLLLAKQKKQKKL</sequence>
<dbReference type="GO" id="GO:0016020">
    <property type="term" value="C:membrane"/>
    <property type="evidence" value="ECO:0007669"/>
    <property type="project" value="InterPro"/>
</dbReference>
<keyword evidence="1" id="KW-0812">Transmembrane</keyword>
<reference evidence="2 3" key="1">
    <citation type="submission" date="2016-11" db="EMBL/GenBank/DDBJ databases">
        <authorList>
            <person name="Jaros S."/>
            <person name="Januszkiewicz K."/>
            <person name="Wedrychowicz H."/>
        </authorList>
    </citation>
    <scope>NUCLEOTIDE SEQUENCE [LARGE SCALE GENOMIC DNA]</scope>
    <source>
        <strain evidence="2 3">DSM 6792</strain>
    </source>
</reference>
<accession>A0A1M5SIS3</accession>
<feature type="transmembrane region" description="Helical" evidence="1">
    <location>
        <begin position="23"/>
        <end position="40"/>
    </location>
</feature>
<evidence type="ECO:0000256" key="1">
    <source>
        <dbReference type="SAM" id="Phobius"/>
    </source>
</evidence>
<evidence type="ECO:0000313" key="2">
    <source>
        <dbReference type="EMBL" id="SHH38436.1"/>
    </source>
</evidence>
<feature type="transmembrane region" description="Helical" evidence="1">
    <location>
        <begin position="52"/>
        <end position="72"/>
    </location>
</feature>
<gene>
    <name evidence="2" type="ORF">SAMN05444388_11018</name>
</gene>
<dbReference type="AlphaFoldDB" id="A0A1M5SIS3"/>
<dbReference type="EMBL" id="FQWH01000010">
    <property type="protein sequence ID" value="SHH38436.1"/>
    <property type="molecule type" value="Genomic_DNA"/>
</dbReference>
<feature type="transmembrane region" description="Helical" evidence="1">
    <location>
        <begin position="84"/>
        <end position="105"/>
    </location>
</feature>
<dbReference type="InterPro" id="IPR008523">
    <property type="entry name" value="DUF805"/>
</dbReference>
<keyword evidence="1" id="KW-0472">Membrane</keyword>
<dbReference type="Pfam" id="PF05656">
    <property type="entry name" value="DUF805"/>
    <property type="match status" value="1"/>
</dbReference>
<keyword evidence="1" id="KW-1133">Transmembrane helix</keyword>
<dbReference type="RefSeq" id="WP_073410437.1">
    <property type="nucleotide sequence ID" value="NZ_FQWH01000010.1"/>
</dbReference>